<feature type="region of interest" description="Disordered" evidence="1">
    <location>
        <begin position="184"/>
        <end position="260"/>
    </location>
</feature>
<dbReference type="Proteomes" id="UP000502415">
    <property type="component" value="Chromosome"/>
</dbReference>
<dbReference type="Pfam" id="PF09361">
    <property type="entry name" value="Phasin_2"/>
    <property type="match status" value="1"/>
</dbReference>
<protein>
    <recommendedName>
        <fullName evidence="2">Phasin domain-containing protein</fullName>
    </recommendedName>
</protein>
<proteinExistence type="predicted"/>
<dbReference type="InterPro" id="IPR018968">
    <property type="entry name" value="Phasin"/>
</dbReference>
<feature type="region of interest" description="Disordered" evidence="1">
    <location>
        <begin position="361"/>
        <end position="388"/>
    </location>
</feature>
<reference evidence="3 4" key="1">
    <citation type="submission" date="2020-04" db="EMBL/GenBank/DDBJ databases">
        <title>Genome sequencing of novel species.</title>
        <authorList>
            <person name="Heo J."/>
            <person name="Kim S.-J."/>
            <person name="Kim J.-S."/>
            <person name="Hong S.-B."/>
            <person name="Kwon S.-W."/>
        </authorList>
    </citation>
    <scope>NUCLEOTIDE SEQUENCE [LARGE SCALE GENOMIC DNA]</scope>
    <source>
        <strain evidence="3 4">GN2-R2</strain>
    </source>
</reference>
<organism evidence="3 4">
    <name type="scientific">Massilia forsythiae</name>
    <dbReference type="NCBI Taxonomy" id="2728020"/>
    <lineage>
        <taxon>Bacteria</taxon>
        <taxon>Pseudomonadati</taxon>
        <taxon>Pseudomonadota</taxon>
        <taxon>Betaproteobacteria</taxon>
        <taxon>Burkholderiales</taxon>
        <taxon>Oxalobacteraceae</taxon>
        <taxon>Telluria group</taxon>
        <taxon>Massilia</taxon>
    </lineage>
</organism>
<evidence type="ECO:0000313" key="3">
    <source>
        <dbReference type="EMBL" id="QJE00769.1"/>
    </source>
</evidence>
<dbReference type="KEGG" id="mfy:HH212_12670"/>
<feature type="domain" description="Phasin" evidence="2">
    <location>
        <begin position="6"/>
        <end position="98"/>
    </location>
</feature>
<sequence>MTSLSEQFSAVRQSQLETQLDVFHKLTSRAIDSAEQLIALNLKTSRASVEQAAGTMQQLLHASDPRDLFAIGARVQGPWQHLFAYSRELMSIATGVRTVAWHTVSTPAMPAPLLQMPAPFANLMEQVAIATADSATVHGEIAAAAADTGAALAESALDASVQAVPDASLRAAAQAADDAVEGAAQTSADAATQQGAATELGVETAGEAAAAAVPEAHVQPDVQPDAQPDLQPDAQPDSRPVEPQPDVTPGADESNVETPGEATIDAPQETVAQPGGDAVVEQPGGDAVELPLDPAGAIGAAGTPLVQAAAVIDAVAEVPTAKAKPLAKAVSKAVAKSLGAEHPLASAVPLQADGHVELPIVTPSDVAPPVQQSQGPAPEERRRSSRKK</sequence>
<keyword evidence="4" id="KW-1185">Reference proteome</keyword>
<dbReference type="RefSeq" id="WP_170202800.1">
    <property type="nucleotide sequence ID" value="NZ_CP051685.1"/>
</dbReference>
<dbReference type="EMBL" id="CP051685">
    <property type="protein sequence ID" value="QJE00769.1"/>
    <property type="molecule type" value="Genomic_DNA"/>
</dbReference>
<accession>A0A7Z2VX13</accession>
<evidence type="ECO:0000313" key="4">
    <source>
        <dbReference type="Proteomes" id="UP000502415"/>
    </source>
</evidence>
<gene>
    <name evidence="3" type="ORF">HH212_12670</name>
</gene>
<feature type="compositionally biased region" description="Low complexity" evidence="1">
    <location>
        <begin position="184"/>
        <end position="216"/>
    </location>
</feature>
<dbReference type="AlphaFoldDB" id="A0A7Z2VX13"/>
<name>A0A7Z2VX13_9BURK</name>
<evidence type="ECO:0000256" key="1">
    <source>
        <dbReference type="SAM" id="MobiDB-lite"/>
    </source>
</evidence>
<evidence type="ECO:0000259" key="2">
    <source>
        <dbReference type="Pfam" id="PF09361"/>
    </source>
</evidence>